<proteinExistence type="predicted"/>
<sequence>MPCVLWISGDFNTDTLAESIRLKPYKKIEKGEVITTKDGPKKYEHALCGFDVSNKDFTDFQAMVGDAVSFLETNFNNLQALAEMQGITARLDFGYFSTFMDTKIVAQYDTIPFQLSRLAGNLRIDIELSQYWHAQPSQG</sequence>
<gene>
    <name evidence="1" type="ORF">DN068_02325</name>
</gene>
<organism evidence="1 2">
    <name type="scientific">Taibaiella soli</name>
    <dbReference type="NCBI Taxonomy" id="1649169"/>
    <lineage>
        <taxon>Bacteria</taxon>
        <taxon>Pseudomonadati</taxon>
        <taxon>Bacteroidota</taxon>
        <taxon>Chitinophagia</taxon>
        <taxon>Chitinophagales</taxon>
        <taxon>Chitinophagaceae</taxon>
        <taxon>Taibaiella</taxon>
    </lineage>
</organism>
<name>A0A2W2BLW9_9BACT</name>
<accession>A0A2W2BLW9</accession>
<comment type="caution">
    <text evidence="1">The sequence shown here is derived from an EMBL/GenBank/DDBJ whole genome shotgun (WGS) entry which is preliminary data.</text>
</comment>
<reference evidence="1 2" key="1">
    <citation type="submission" date="2018-06" db="EMBL/GenBank/DDBJ databases">
        <title>Mucibacter soli gen. nov., sp. nov., a new member of the family Chitinophagaceae producing mucin.</title>
        <authorList>
            <person name="Kim M.-K."/>
            <person name="Park S."/>
            <person name="Kim T.-S."/>
            <person name="Joung Y."/>
            <person name="Han J.-H."/>
            <person name="Kim S.B."/>
        </authorList>
    </citation>
    <scope>NUCLEOTIDE SEQUENCE [LARGE SCALE GENOMIC DNA]</scope>
    <source>
        <strain evidence="1 2">R1-15</strain>
    </source>
</reference>
<evidence type="ECO:0008006" key="3">
    <source>
        <dbReference type="Google" id="ProtNLM"/>
    </source>
</evidence>
<protein>
    <recommendedName>
        <fullName evidence="3">DUF4279 domain-containing protein</fullName>
    </recommendedName>
</protein>
<dbReference type="OrthoDB" id="1358056at2"/>
<dbReference type="Proteomes" id="UP000248745">
    <property type="component" value="Unassembled WGS sequence"/>
</dbReference>
<evidence type="ECO:0000313" key="1">
    <source>
        <dbReference type="EMBL" id="PZF74436.1"/>
    </source>
</evidence>
<dbReference type="EMBL" id="QKTW01000003">
    <property type="protein sequence ID" value="PZF74436.1"/>
    <property type="molecule type" value="Genomic_DNA"/>
</dbReference>
<evidence type="ECO:0000313" key="2">
    <source>
        <dbReference type="Proteomes" id="UP000248745"/>
    </source>
</evidence>
<dbReference type="RefSeq" id="WP_110997274.1">
    <property type="nucleotide sequence ID" value="NZ_QKTW01000003.1"/>
</dbReference>
<keyword evidence="2" id="KW-1185">Reference proteome</keyword>
<dbReference type="AlphaFoldDB" id="A0A2W2BLW9"/>